<keyword evidence="4 9" id="KW-0238">DNA-binding</keyword>
<dbReference type="InterPro" id="IPR050394">
    <property type="entry name" value="Homeobox_NK-like"/>
</dbReference>
<feature type="region of interest" description="Disordered" evidence="11">
    <location>
        <begin position="310"/>
        <end position="359"/>
    </location>
</feature>
<reference evidence="13" key="1">
    <citation type="submission" date="2023-09" db="UniProtKB">
        <authorList>
            <consortium name="Ensembl"/>
        </authorList>
    </citation>
    <scope>IDENTIFICATION</scope>
</reference>
<dbReference type="FunFam" id="1.10.10.60:FF:000315">
    <property type="entry name" value="NK1 homeobox 2"/>
    <property type="match status" value="1"/>
</dbReference>
<evidence type="ECO:0000256" key="10">
    <source>
        <dbReference type="RuleBase" id="RU000682"/>
    </source>
</evidence>
<feature type="DNA-binding region" description="Homeobox" evidence="9">
    <location>
        <begin position="253"/>
        <end position="312"/>
    </location>
</feature>
<accession>A0A3B4G492</accession>
<dbReference type="PROSITE" id="PS50071">
    <property type="entry name" value="HOMEOBOX_2"/>
    <property type="match status" value="1"/>
</dbReference>
<name>A0A3B4G492_9CICH</name>
<feature type="region of interest" description="Disordered" evidence="11">
    <location>
        <begin position="1"/>
        <end position="57"/>
    </location>
</feature>
<sequence length="403" mass="42634">MNRDRADGVQTVISRERAAAGPVTDAVPPVMSRDRALPAPSGGDGVQTVVSPDSGDLLDGAAAGEKRLFSSATAGGRDAQATENHSEAPPTNPVLGPIGHRTTSFSVLDILDPNKFTSNRRHQLQQQHTTVCFMASIVSSSSNHFIIHTTNLLLQPRKEGFIYRSPDEEDFHRSGTPDSEAADGPYSSEESSSALPSNGDRELGQHSHQDPSRDTKTPNGSPTSQITSPQTNGGQGAKPKRKRSGSDSKSGKPRRARTAFTYEQLVALENKFKSTRYLSVCERLNLALSLSLTETQVKIWFQNRRTKWKKQNPGADTSAPTGGAGGTGGTGGGAGGGLGSLSPLSQSPPVSGHLAMHTGYAGHHHPPAGSLVQLPFLTASHVLSPFMLGTQSYAAPAFYSTHL</sequence>
<evidence type="ECO:0000256" key="5">
    <source>
        <dbReference type="ARBA" id="ARBA00023155"/>
    </source>
</evidence>
<feature type="compositionally biased region" description="Polar residues" evidence="11">
    <location>
        <begin position="217"/>
        <end position="232"/>
    </location>
</feature>
<dbReference type="InterPro" id="IPR009057">
    <property type="entry name" value="Homeodomain-like_sf"/>
</dbReference>
<evidence type="ECO:0000256" key="2">
    <source>
        <dbReference type="ARBA" id="ARBA00022473"/>
    </source>
</evidence>
<comment type="subcellular location">
    <subcellularLocation>
        <location evidence="1 9 10">Nucleus</location>
    </subcellularLocation>
</comment>
<evidence type="ECO:0000313" key="13">
    <source>
        <dbReference type="Ensembl" id="ENSPNYP00000016381.1"/>
    </source>
</evidence>
<dbReference type="SUPFAM" id="SSF46689">
    <property type="entry name" value="Homeodomain-like"/>
    <property type="match status" value="1"/>
</dbReference>
<evidence type="ECO:0000256" key="3">
    <source>
        <dbReference type="ARBA" id="ARBA00023015"/>
    </source>
</evidence>
<evidence type="ECO:0000259" key="12">
    <source>
        <dbReference type="PROSITE" id="PS50071"/>
    </source>
</evidence>
<organism evidence="13">
    <name type="scientific">Pundamilia nyererei</name>
    <dbReference type="NCBI Taxonomy" id="303518"/>
    <lineage>
        <taxon>Eukaryota</taxon>
        <taxon>Metazoa</taxon>
        <taxon>Chordata</taxon>
        <taxon>Craniata</taxon>
        <taxon>Vertebrata</taxon>
        <taxon>Euteleostomi</taxon>
        <taxon>Actinopterygii</taxon>
        <taxon>Neopterygii</taxon>
        <taxon>Teleostei</taxon>
        <taxon>Neoteleostei</taxon>
        <taxon>Acanthomorphata</taxon>
        <taxon>Ovalentaria</taxon>
        <taxon>Cichlomorphae</taxon>
        <taxon>Cichliformes</taxon>
        <taxon>Cichlidae</taxon>
        <taxon>African cichlids</taxon>
        <taxon>Pseudocrenilabrinae</taxon>
        <taxon>Haplochromini</taxon>
        <taxon>Pundamilia</taxon>
    </lineage>
</organism>
<dbReference type="Gene3D" id="1.10.10.60">
    <property type="entry name" value="Homeodomain-like"/>
    <property type="match status" value="1"/>
</dbReference>
<evidence type="ECO:0000256" key="8">
    <source>
        <dbReference type="ARBA" id="ARBA00061009"/>
    </source>
</evidence>
<dbReference type="InterPro" id="IPR001356">
    <property type="entry name" value="HD"/>
</dbReference>
<keyword evidence="7 9" id="KW-0539">Nucleus</keyword>
<evidence type="ECO:0000256" key="4">
    <source>
        <dbReference type="ARBA" id="ARBA00023125"/>
    </source>
</evidence>
<dbReference type="CDD" id="cd00086">
    <property type="entry name" value="homeodomain"/>
    <property type="match status" value="1"/>
</dbReference>
<dbReference type="AlphaFoldDB" id="A0A3B4G492"/>
<dbReference type="PROSITE" id="PS00027">
    <property type="entry name" value="HOMEOBOX_1"/>
    <property type="match status" value="1"/>
</dbReference>
<dbReference type="PANTHER" id="PTHR24340:SF26">
    <property type="entry name" value="NK1 TRANSCRIPTION FACTOR-RELATED PROTEIN 1"/>
    <property type="match status" value="1"/>
</dbReference>
<dbReference type="Ensembl" id="ENSPNYT00000016789.1">
    <property type="protein sequence ID" value="ENSPNYP00000016381.1"/>
    <property type="gene ID" value="ENSPNYG00000012402.1"/>
</dbReference>
<feature type="region of interest" description="Disordered" evidence="11">
    <location>
        <begin position="73"/>
        <end position="98"/>
    </location>
</feature>
<keyword evidence="5 9" id="KW-0371">Homeobox</keyword>
<dbReference type="GO" id="GO:0005634">
    <property type="term" value="C:nucleus"/>
    <property type="evidence" value="ECO:0007669"/>
    <property type="project" value="UniProtKB-SubCell"/>
</dbReference>
<keyword evidence="2" id="KW-0217">Developmental protein</keyword>
<feature type="compositionally biased region" description="Basic and acidic residues" evidence="11">
    <location>
        <begin position="199"/>
        <end position="216"/>
    </location>
</feature>
<keyword evidence="6" id="KW-0804">Transcription</keyword>
<dbReference type="PRINTS" id="PR00024">
    <property type="entry name" value="HOMEOBOX"/>
</dbReference>
<evidence type="ECO:0000256" key="1">
    <source>
        <dbReference type="ARBA" id="ARBA00004123"/>
    </source>
</evidence>
<dbReference type="Pfam" id="PF00046">
    <property type="entry name" value="Homeodomain"/>
    <property type="match status" value="1"/>
</dbReference>
<dbReference type="SMART" id="SM00389">
    <property type="entry name" value="HOX"/>
    <property type="match status" value="1"/>
</dbReference>
<evidence type="ECO:0000256" key="6">
    <source>
        <dbReference type="ARBA" id="ARBA00023163"/>
    </source>
</evidence>
<evidence type="ECO:0000256" key="11">
    <source>
        <dbReference type="SAM" id="MobiDB-lite"/>
    </source>
</evidence>
<feature type="domain" description="Homeobox" evidence="12">
    <location>
        <begin position="251"/>
        <end position="311"/>
    </location>
</feature>
<evidence type="ECO:0000256" key="7">
    <source>
        <dbReference type="ARBA" id="ARBA00023242"/>
    </source>
</evidence>
<dbReference type="GeneTree" id="ENSGT00940000162861"/>
<dbReference type="PANTHER" id="PTHR24340">
    <property type="entry name" value="HOMEOBOX PROTEIN NKX"/>
    <property type="match status" value="1"/>
</dbReference>
<dbReference type="GO" id="GO:0030154">
    <property type="term" value="P:cell differentiation"/>
    <property type="evidence" value="ECO:0007669"/>
    <property type="project" value="TreeGrafter"/>
</dbReference>
<dbReference type="InterPro" id="IPR020479">
    <property type="entry name" value="HD_metazoa"/>
</dbReference>
<evidence type="ECO:0000256" key="9">
    <source>
        <dbReference type="PROSITE-ProRule" id="PRU00108"/>
    </source>
</evidence>
<keyword evidence="3" id="KW-0805">Transcription regulation</keyword>
<dbReference type="GO" id="GO:0000981">
    <property type="term" value="F:DNA-binding transcription factor activity, RNA polymerase II-specific"/>
    <property type="evidence" value="ECO:0007669"/>
    <property type="project" value="InterPro"/>
</dbReference>
<feature type="region of interest" description="Disordered" evidence="11">
    <location>
        <begin position="167"/>
        <end position="257"/>
    </location>
</feature>
<comment type="similarity">
    <text evidence="8">Belongs to the NK-1 homeobox family.</text>
</comment>
<proteinExistence type="inferred from homology"/>
<dbReference type="InterPro" id="IPR017970">
    <property type="entry name" value="Homeobox_CS"/>
</dbReference>
<dbReference type="GO" id="GO:0000978">
    <property type="term" value="F:RNA polymerase II cis-regulatory region sequence-specific DNA binding"/>
    <property type="evidence" value="ECO:0007669"/>
    <property type="project" value="TreeGrafter"/>
</dbReference>
<protein>
    <submittedName>
        <fullName evidence="13">NK1 homeobox 1</fullName>
    </submittedName>
</protein>
<feature type="compositionally biased region" description="Gly residues" evidence="11">
    <location>
        <begin position="322"/>
        <end position="339"/>
    </location>
</feature>